<feature type="domain" description="D-glutamate N-acetyltransferase-like N-terminal" evidence="2">
    <location>
        <begin position="80"/>
        <end position="175"/>
    </location>
</feature>
<accession>A0A497ZEZ6</accession>
<comment type="caution">
    <text evidence="3">The sequence shown here is derived from an EMBL/GenBank/DDBJ whole genome shotgun (WGS) entry which is preliminary data.</text>
</comment>
<dbReference type="Pfam" id="PF17396">
    <property type="entry name" value="DUF1611_N"/>
    <property type="match status" value="1"/>
</dbReference>
<keyword evidence="4" id="KW-1185">Reference proteome</keyword>
<dbReference type="SUPFAM" id="SSF52540">
    <property type="entry name" value="P-loop containing nucleoside triphosphate hydrolases"/>
    <property type="match status" value="1"/>
</dbReference>
<sequence length="399" mass="43039">MKPEPIASDAKQFIASDAQKLAPEQAVFPELHRKTLVTDTPTAIVYCEGNFAKIDGKTANGLVRHSQAYRVLSVIDSTYGGCDSGKVLDNIANQVPIFDDLDAAVANEATIPDTFIYGMAPASGRMSLEDREVVVDAITLGMNIVSGLHEFLSDDKELAGFAKIHDVTIRDIRKPRPNPDLRLLDGSIGDVQAIRIAVFGTDCAIGKRTTATILTGALNAHGIKTVLVGTGQTCLMQGTKYGVAMDSVPPQFCCGELERAVVAASEGEHPDVIVIEGQGALSHPAFCTSAFILRGSQPHAVILQHAPKRKRRCDFPSMTMPDPCDEITLIEAFANTEVIGMTINHEGMNDVEISKAITDYNCKLYLPVTDALNRPPKNLVNMVLSAFPRLQPVRATTIE</sequence>
<dbReference type="AlphaFoldDB" id="A0A497ZEZ6"/>
<dbReference type="Proteomes" id="UP000271700">
    <property type="component" value="Unassembled WGS sequence"/>
</dbReference>
<dbReference type="InterPro" id="IPR035402">
    <property type="entry name" value="DgcN-like_N"/>
</dbReference>
<evidence type="ECO:0000313" key="4">
    <source>
        <dbReference type="Proteomes" id="UP000271700"/>
    </source>
</evidence>
<dbReference type="InterPro" id="IPR027417">
    <property type="entry name" value="P-loop_NTPase"/>
</dbReference>
<dbReference type="PIRSF" id="PIRSF026760">
    <property type="entry name" value="UCP026760"/>
    <property type="match status" value="1"/>
</dbReference>
<dbReference type="STRING" id="981384.GCA_000192475_01428"/>
<protein>
    <submittedName>
        <fullName evidence="3">Putative NAD-dependent epimerase/dehydratase family protein</fullName>
    </submittedName>
</protein>
<reference evidence="3 4" key="1">
    <citation type="submission" date="2018-10" db="EMBL/GenBank/DDBJ databases">
        <title>Genomic Encyclopedia of Archaeal and Bacterial Type Strains, Phase II (KMG-II): from individual species to whole genera.</title>
        <authorList>
            <person name="Goeker M."/>
        </authorList>
    </citation>
    <scope>NUCLEOTIDE SEQUENCE [LARGE SCALE GENOMIC DNA]</scope>
    <source>
        <strain evidence="3 4">DSM 29317</strain>
    </source>
</reference>
<dbReference type="Gene3D" id="3.40.50.720">
    <property type="entry name" value="NAD(P)-binding Rossmann-like Domain"/>
    <property type="match status" value="1"/>
</dbReference>
<dbReference type="Gene3D" id="3.40.50.300">
    <property type="entry name" value="P-loop containing nucleotide triphosphate hydrolases"/>
    <property type="match status" value="1"/>
</dbReference>
<dbReference type="Pfam" id="PF07755">
    <property type="entry name" value="DUF1611"/>
    <property type="match status" value="1"/>
</dbReference>
<dbReference type="InterPro" id="IPR035086">
    <property type="entry name" value="DgcN-like_C"/>
</dbReference>
<dbReference type="OrthoDB" id="9778498at2"/>
<feature type="domain" description="D-glutamate N-acetyltransferase-like C-terminal" evidence="1">
    <location>
        <begin position="184"/>
        <end position="380"/>
    </location>
</feature>
<proteinExistence type="predicted"/>
<dbReference type="InterPro" id="IPR011669">
    <property type="entry name" value="DgcN-like"/>
</dbReference>
<organism evidence="3 4">
    <name type="scientific">Ruegeria conchae</name>
    <dbReference type="NCBI Taxonomy" id="981384"/>
    <lineage>
        <taxon>Bacteria</taxon>
        <taxon>Pseudomonadati</taxon>
        <taxon>Pseudomonadota</taxon>
        <taxon>Alphaproteobacteria</taxon>
        <taxon>Rhodobacterales</taxon>
        <taxon>Roseobacteraceae</taxon>
        <taxon>Ruegeria</taxon>
    </lineage>
</organism>
<gene>
    <name evidence="3" type="ORF">CLV75_2385</name>
</gene>
<dbReference type="PANTHER" id="PTHR40690:SF1">
    <property type="entry name" value="DUF1611 DOMAIN-CONTAINING PROTEIN"/>
    <property type="match status" value="1"/>
</dbReference>
<evidence type="ECO:0000259" key="1">
    <source>
        <dbReference type="Pfam" id="PF07755"/>
    </source>
</evidence>
<evidence type="ECO:0000313" key="3">
    <source>
        <dbReference type="EMBL" id="RLK07270.1"/>
    </source>
</evidence>
<name>A0A497ZEZ6_9RHOB</name>
<dbReference type="RefSeq" id="WP_010442291.1">
    <property type="nucleotide sequence ID" value="NZ_AEYW01000014.1"/>
</dbReference>
<dbReference type="PANTHER" id="PTHR40690">
    <property type="entry name" value="GLL3100 PROTEIN"/>
    <property type="match status" value="1"/>
</dbReference>
<evidence type="ECO:0000259" key="2">
    <source>
        <dbReference type="Pfam" id="PF17396"/>
    </source>
</evidence>
<dbReference type="EMBL" id="RCCT01000003">
    <property type="protein sequence ID" value="RLK07270.1"/>
    <property type="molecule type" value="Genomic_DNA"/>
</dbReference>